<feature type="transmembrane region" description="Helical" evidence="1">
    <location>
        <begin position="72"/>
        <end position="91"/>
    </location>
</feature>
<proteinExistence type="predicted"/>
<gene>
    <name evidence="2" type="ORF">S01H1_31579</name>
</gene>
<accession>X0TE62</accession>
<protein>
    <submittedName>
        <fullName evidence="2">Uncharacterized protein</fullName>
    </submittedName>
</protein>
<reference evidence="2" key="1">
    <citation type="journal article" date="2014" name="Front. Microbiol.">
        <title>High frequency of phylogenetically diverse reductive dehalogenase-homologous genes in deep subseafloor sedimentary metagenomes.</title>
        <authorList>
            <person name="Kawai M."/>
            <person name="Futagami T."/>
            <person name="Toyoda A."/>
            <person name="Takaki Y."/>
            <person name="Nishi S."/>
            <person name="Hori S."/>
            <person name="Arai W."/>
            <person name="Tsubouchi T."/>
            <person name="Morono Y."/>
            <person name="Uchiyama I."/>
            <person name="Ito T."/>
            <person name="Fujiyama A."/>
            <person name="Inagaki F."/>
            <person name="Takami H."/>
        </authorList>
    </citation>
    <scope>NUCLEOTIDE SEQUENCE</scope>
    <source>
        <strain evidence="2">Expedition CK06-06</strain>
    </source>
</reference>
<dbReference type="AlphaFoldDB" id="X0TE62"/>
<feature type="transmembrane region" description="Helical" evidence="1">
    <location>
        <begin position="6"/>
        <end position="24"/>
    </location>
</feature>
<evidence type="ECO:0000256" key="1">
    <source>
        <dbReference type="SAM" id="Phobius"/>
    </source>
</evidence>
<comment type="caution">
    <text evidence="2">The sequence shown here is derived from an EMBL/GenBank/DDBJ whole genome shotgun (WGS) entry which is preliminary data.</text>
</comment>
<evidence type="ECO:0000313" key="2">
    <source>
        <dbReference type="EMBL" id="GAF91484.1"/>
    </source>
</evidence>
<keyword evidence="1" id="KW-0472">Membrane</keyword>
<name>X0TE62_9ZZZZ</name>
<keyword evidence="1" id="KW-1133">Transmembrane helix</keyword>
<feature type="transmembrane region" description="Helical" evidence="1">
    <location>
        <begin position="31"/>
        <end position="52"/>
    </location>
</feature>
<organism evidence="2">
    <name type="scientific">marine sediment metagenome</name>
    <dbReference type="NCBI Taxonomy" id="412755"/>
    <lineage>
        <taxon>unclassified sequences</taxon>
        <taxon>metagenomes</taxon>
        <taxon>ecological metagenomes</taxon>
    </lineage>
</organism>
<dbReference type="EMBL" id="BARS01019488">
    <property type="protein sequence ID" value="GAF91484.1"/>
    <property type="molecule type" value="Genomic_DNA"/>
</dbReference>
<keyword evidence="1" id="KW-0812">Transmembrane</keyword>
<sequence length="92" mass="9891">MDLGTNLIFLIIFGIFGFVISKIWNVNPYRIFSDITAGAIIILFVIAMWPAIVEPEKATEAIPNLVDVFANNLPGIIIGDIAGTVIASITGD</sequence>